<feature type="region of interest" description="Disordered" evidence="1">
    <location>
        <begin position="1"/>
        <end position="36"/>
    </location>
</feature>
<name>A0AAW1UHA9_9CUCU</name>
<evidence type="ECO:0000256" key="1">
    <source>
        <dbReference type="SAM" id="MobiDB-lite"/>
    </source>
</evidence>
<organism evidence="2 3">
    <name type="scientific">Henosepilachna vigintioctopunctata</name>
    <dbReference type="NCBI Taxonomy" id="420089"/>
    <lineage>
        <taxon>Eukaryota</taxon>
        <taxon>Metazoa</taxon>
        <taxon>Ecdysozoa</taxon>
        <taxon>Arthropoda</taxon>
        <taxon>Hexapoda</taxon>
        <taxon>Insecta</taxon>
        <taxon>Pterygota</taxon>
        <taxon>Neoptera</taxon>
        <taxon>Endopterygota</taxon>
        <taxon>Coleoptera</taxon>
        <taxon>Polyphaga</taxon>
        <taxon>Cucujiformia</taxon>
        <taxon>Coccinelloidea</taxon>
        <taxon>Coccinellidae</taxon>
        <taxon>Epilachninae</taxon>
        <taxon>Epilachnini</taxon>
        <taxon>Henosepilachna</taxon>
    </lineage>
</organism>
<feature type="compositionally biased region" description="Basic and acidic residues" evidence="1">
    <location>
        <begin position="1"/>
        <end position="28"/>
    </location>
</feature>
<dbReference type="AlphaFoldDB" id="A0AAW1UHA9"/>
<sequence>MGQHPSKDKLRRTSSERIERIPKNDKYKSLSKKGSAKKREVQQVTQVLTAAKLSPKLSQQTGISSDGNFLYFLSMILILIYKNWCSAS</sequence>
<dbReference type="Proteomes" id="UP001431783">
    <property type="component" value="Unassembled WGS sequence"/>
</dbReference>
<dbReference type="EMBL" id="JARQZJ010000063">
    <property type="protein sequence ID" value="KAK9879873.1"/>
    <property type="molecule type" value="Genomic_DNA"/>
</dbReference>
<reference evidence="2 3" key="1">
    <citation type="submission" date="2023-03" db="EMBL/GenBank/DDBJ databases">
        <title>Genome insight into feeding habits of ladybird beetles.</title>
        <authorList>
            <person name="Li H.-S."/>
            <person name="Huang Y.-H."/>
            <person name="Pang H."/>
        </authorList>
    </citation>
    <scope>NUCLEOTIDE SEQUENCE [LARGE SCALE GENOMIC DNA]</scope>
    <source>
        <strain evidence="2">SYSU_2023b</strain>
        <tissue evidence="2">Whole body</tissue>
    </source>
</reference>
<keyword evidence="3" id="KW-1185">Reference proteome</keyword>
<evidence type="ECO:0000313" key="3">
    <source>
        <dbReference type="Proteomes" id="UP001431783"/>
    </source>
</evidence>
<proteinExistence type="predicted"/>
<evidence type="ECO:0000313" key="2">
    <source>
        <dbReference type="EMBL" id="KAK9879873.1"/>
    </source>
</evidence>
<gene>
    <name evidence="2" type="ORF">WA026_008375</name>
</gene>
<comment type="caution">
    <text evidence="2">The sequence shown here is derived from an EMBL/GenBank/DDBJ whole genome shotgun (WGS) entry which is preliminary data.</text>
</comment>
<protein>
    <submittedName>
        <fullName evidence="2">Uncharacterized protein</fullName>
    </submittedName>
</protein>
<accession>A0AAW1UHA9</accession>